<dbReference type="Proteomes" id="UP001058120">
    <property type="component" value="Chromosome"/>
</dbReference>
<name>A0ABY5Y4P7_9BACT</name>
<dbReference type="RefSeq" id="WP_334316146.1">
    <property type="nucleotide sequence ID" value="NZ_CP065938.1"/>
</dbReference>
<sequence>MPLKISPKNTWVKINTFDTPCRLLEISTQSLNIEIKNLPEASTMQAGNNIKIQVLNASGEDPLVLHVTIFHINDTECLCQVPLYVDSEQILLDKIVLEIQKNEIGDKHFSSFARNNDNSDNAAEQNYNVATSDEDIASILNNLVAMLPNETKDSEEEKVVAHSINNIPKSSFTYQQQPNFARLFETADDDDYNIDKEKTEHDSDKEENLEDGTLQAEIPSVNPLTLLRYSIVNKFLLDGLKDPYPNETKKLEEHNIDISDANKTEAVKDVAKNLKMPQKTHKKKKAQHKPANDISNFLPTNLITEMNTPGFMASIERTNEYDYNLTNNKKREVDKDAAFDEYYEFSSELPPELIFALMEDARKKKEEYEGLDSKYQTDEFSFTMVDEDDYEGDENEDSVLGKFDKLLENKRNIQFNVNNDPDYIAMTDEEKDEAFIEKLNNQNQDQNGEEKTFNFKLDI</sequence>
<evidence type="ECO:0000313" key="2">
    <source>
        <dbReference type="Proteomes" id="UP001058120"/>
    </source>
</evidence>
<reference evidence="1" key="1">
    <citation type="submission" date="2020-12" db="EMBL/GenBank/DDBJ databases">
        <title>Taurinivorans muris gen. nov., sp. nov., fundamental and realized metabolic niche of a ubiquitous sulfidogenic bacterium in the murine intestine.</title>
        <authorList>
            <person name="Ye H."/>
            <person name="Hanson B.T."/>
            <person name="Loy A."/>
        </authorList>
    </citation>
    <scope>NUCLEOTIDE SEQUENCE</scope>
    <source>
        <strain evidence="1">LT0009</strain>
    </source>
</reference>
<dbReference type="EMBL" id="CP065938">
    <property type="protein sequence ID" value="UWX06534.1"/>
    <property type="molecule type" value="Genomic_DNA"/>
</dbReference>
<gene>
    <name evidence="1" type="ORF">JBF11_04275</name>
</gene>
<accession>A0ABY5Y4P7</accession>
<organism evidence="1 2">
    <name type="scientific">Taurinivorans muris</name>
    <dbReference type="NCBI Taxonomy" id="2787751"/>
    <lineage>
        <taxon>Bacteria</taxon>
        <taxon>Pseudomonadati</taxon>
        <taxon>Thermodesulfobacteriota</taxon>
        <taxon>Desulfovibrionia</taxon>
        <taxon>Desulfovibrionales</taxon>
        <taxon>Desulfovibrionaceae</taxon>
        <taxon>Taurinivorans</taxon>
    </lineage>
</organism>
<proteinExistence type="predicted"/>
<protein>
    <submittedName>
        <fullName evidence="1">Uncharacterized protein</fullName>
    </submittedName>
</protein>
<evidence type="ECO:0000313" key="1">
    <source>
        <dbReference type="EMBL" id="UWX06534.1"/>
    </source>
</evidence>
<keyword evidence="2" id="KW-1185">Reference proteome</keyword>